<dbReference type="EMBL" id="DXAV01000023">
    <property type="protein sequence ID" value="HIZ91023.1"/>
    <property type="molecule type" value="Genomic_DNA"/>
</dbReference>
<keyword evidence="9" id="KW-0012">Acyltransferase</keyword>
<evidence type="ECO:0000313" key="10">
    <source>
        <dbReference type="Proteomes" id="UP000824108"/>
    </source>
</evidence>
<feature type="domain" description="Acyltransferase 3" evidence="8">
    <location>
        <begin position="48"/>
        <end position="402"/>
    </location>
</feature>
<comment type="subcellular location">
    <subcellularLocation>
        <location evidence="1">Cell membrane</location>
        <topology evidence="1">Multi-pass membrane protein</topology>
    </subcellularLocation>
</comment>
<comment type="caution">
    <text evidence="9">The sequence shown here is derived from an EMBL/GenBank/DDBJ whole genome shotgun (WGS) entry which is preliminary data.</text>
</comment>
<organism evidence="9 10">
    <name type="scientific">Candidatus Bacteroides merdavium</name>
    <dbReference type="NCBI Taxonomy" id="2838472"/>
    <lineage>
        <taxon>Bacteria</taxon>
        <taxon>Pseudomonadati</taxon>
        <taxon>Bacteroidota</taxon>
        <taxon>Bacteroidia</taxon>
        <taxon>Bacteroidales</taxon>
        <taxon>Bacteroidaceae</taxon>
        <taxon>Bacteroides</taxon>
    </lineage>
</organism>
<evidence type="ECO:0000256" key="1">
    <source>
        <dbReference type="ARBA" id="ARBA00004651"/>
    </source>
</evidence>
<accession>A0A9D2GVZ9</accession>
<gene>
    <name evidence="9" type="ORF">H9807_02700</name>
</gene>
<sequence length="418" mass="47936">MEIKISDSSFCILFFRKCHYPFLSLYPQILKNGLYEKTVLKQEPGHIVWLDIVRLVAMFAVVCCHCTDPFNFYPGTSPEIGEIKFWGAAYGAVLRPCVPLFVMITGALLLPVRESSGTFYKKRITRVFFPFLIWSVLYNLFPWLTGVLGVEPRVILDFFPYSGEDVMRQSLEVSLGYIGGVPFNFSLLAVHMWYIYLLIGLYLYLPVFSAWVAQASERAKLWFLALWGVTLLLPYYNEFVSKYLWGSCSWNSFGMLYYFAGFNGYLLLGHVLRHREWSGRRLLAAGVPMFVVGYAVTYLGFRHMTALPDCTDEMLELFFTYCSLNVALMTVPVFMCCKKIQVRSERLRRILANLTLCGFGVYMIHYFFTGPSVVLMRLLDVPICVQIPCASVVAFGVSWLLVATAYRCFGRKARWVLG</sequence>
<feature type="transmembrane region" description="Helical" evidence="7">
    <location>
        <begin position="349"/>
        <end position="368"/>
    </location>
</feature>
<protein>
    <submittedName>
        <fullName evidence="9">Acyltransferase</fullName>
    </submittedName>
</protein>
<evidence type="ECO:0000256" key="3">
    <source>
        <dbReference type="ARBA" id="ARBA00022475"/>
    </source>
</evidence>
<keyword evidence="9" id="KW-0808">Transferase</keyword>
<evidence type="ECO:0000256" key="5">
    <source>
        <dbReference type="ARBA" id="ARBA00022989"/>
    </source>
</evidence>
<evidence type="ECO:0000256" key="2">
    <source>
        <dbReference type="ARBA" id="ARBA00007400"/>
    </source>
</evidence>
<comment type="similarity">
    <text evidence="2">Belongs to the acyltransferase 3 family.</text>
</comment>
<dbReference type="InterPro" id="IPR002656">
    <property type="entry name" value="Acyl_transf_3_dom"/>
</dbReference>
<keyword evidence="4 7" id="KW-0812">Transmembrane</keyword>
<dbReference type="GO" id="GO:0005886">
    <property type="term" value="C:plasma membrane"/>
    <property type="evidence" value="ECO:0007669"/>
    <property type="project" value="UniProtKB-SubCell"/>
</dbReference>
<feature type="transmembrane region" description="Helical" evidence="7">
    <location>
        <begin position="317"/>
        <end position="337"/>
    </location>
</feature>
<keyword evidence="6 7" id="KW-0472">Membrane</keyword>
<evidence type="ECO:0000256" key="7">
    <source>
        <dbReference type="SAM" id="Phobius"/>
    </source>
</evidence>
<reference evidence="9" key="2">
    <citation type="submission" date="2021-04" db="EMBL/GenBank/DDBJ databases">
        <authorList>
            <person name="Gilroy R."/>
        </authorList>
    </citation>
    <scope>NUCLEOTIDE SEQUENCE</scope>
    <source>
        <strain evidence="9">CHK118-2852</strain>
    </source>
</reference>
<feature type="transmembrane region" description="Helical" evidence="7">
    <location>
        <begin position="219"/>
        <end position="236"/>
    </location>
</feature>
<dbReference type="PANTHER" id="PTHR40074:SF2">
    <property type="entry name" value="O-ACETYLTRANSFERASE WECH"/>
    <property type="match status" value="1"/>
</dbReference>
<dbReference type="AlphaFoldDB" id="A0A9D2GVZ9"/>
<proteinExistence type="inferred from homology"/>
<keyword evidence="5 7" id="KW-1133">Transmembrane helix</keyword>
<keyword evidence="3" id="KW-1003">Cell membrane</keyword>
<reference evidence="9" key="1">
    <citation type="journal article" date="2021" name="PeerJ">
        <title>Extensive microbial diversity within the chicken gut microbiome revealed by metagenomics and culture.</title>
        <authorList>
            <person name="Gilroy R."/>
            <person name="Ravi A."/>
            <person name="Getino M."/>
            <person name="Pursley I."/>
            <person name="Horton D.L."/>
            <person name="Alikhan N.F."/>
            <person name="Baker D."/>
            <person name="Gharbi K."/>
            <person name="Hall N."/>
            <person name="Watson M."/>
            <person name="Adriaenssens E.M."/>
            <person name="Foster-Nyarko E."/>
            <person name="Jarju S."/>
            <person name="Secka A."/>
            <person name="Antonio M."/>
            <person name="Oren A."/>
            <person name="Chaudhuri R.R."/>
            <person name="La Ragione R."/>
            <person name="Hildebrand F."/>
            <person name="Pallen M.J."/>
        </authorList>
    </citation>
    <scope>NUCLEOTIDE SEQUENCE</scope>
    <source>
        <strain evidence="9">CHK118-2852</strain>
    </source>
</reference>
<feature type="transmembrane region" description="Helical" evidence="7">
    <location>
        <begin position="193"/>
        <end position="212"/>
    </location>
</feature>
<dbReference type="Proteomes" id="UP000824108">
    <property type="component" value="Unassembled WGS sequence"/>
</dbReference>
<dbReference type="PANTHER" id="PTHR40074">
    <property type="entry name" value="O-ACETYLTRANSFERASE WECH"/>
    <property type="match status" value="1"/>
</dbReference>
<feature type="transmembrane region" description="Helical" evidence="7">
    <location>
        <begin position="282"/>
        <end position="301"/>
    </location>
</feature>
<feature type="transmembrane region" description="Helical" evidence="7">
    <location>
        <begin position="380"/>
        <end position="402"/>
    </location>
</feature>
<evidence type="ECO:0000256" key="4">
    <source>
        <dbReference type="ARBA" id="ARBA00022692"/>
    </source>
</evidence>
<dbReference type="GO" id="GO:0016413">
    <property type="term" value="F:O-acetyltransferase activity"/>
    <property type="evidence" value="ECO:0007669"/>
    <property type="project" value="TreeGrafter"/>
</dbReference>
<dbReference type="Pfam" id="PF01757">
    <property type="entry name" value="Acyl_transf_3"/>
    <property type="match status" value="1"/>
</dbReference>
<evidence type="ECO:0000259" key="8">
    <source>
        <dbReference type="Pfam" id="PF01757"/>
    </source>
</evidence>
<name>A0A9D2GVZ9_9BACE</name>
<evidence type="ECO:0000313" key="9">
    <source>
        <dbReference type="EMBL" id="HIZ91023.1"/>
    </source>
</evidence>
<feature type="transmembrane region" description="Helical" evidence="7">
    <location>
        <begin position="124"/>
        <end position="144"/>
    </location>
</feature>
<evidence type="ECO:0000256" key="6">
    <source>
        <dbReference type="ARBA" id="ARBA00023136"/>
    </source>
</evidence>
<feature type="transmembrane region" description="Helical" evidence="7">
    <location>
        <begin position="256"/>
        <end position="273"/>
    </location>
</feature>
<dbReference type="GO" id="GO:0009246">
    <property type="term" value="P:enterobacterial common antigen biosynthetic process"/>
    <property type="evidence" value="ECO:0007669"/>
    <property type="project" value="TreeGrafter"/>
</dbReference>